<evidence type="ECO:0000256" key="1">
    <source>
        <dbReference type="ARBA" id="ARBA00004418"/>
    </source>
</evidence>
<keyword evidence="4" id="KW-0574">Periplasm</keyword>
<keyword evidence="2" id="KW-0813">Transport</keyword>
<dbReference type="GO" id="GO:0019808">
    <property type="term" value="F:polyamine binding"/>
    <property type="evidence" value="ECO:0007669"/>
    <property type="project" value="InterPro"/>
</dbReference>
<organism evidence="6">
    <name type="scientific">uncultured Nocardioidaceae bacterium</name>
    <dbReference type="NCBI Taxonomy" id="253824"/>
    <lineage>
        <taxon>Bacteria</taxon>
        <taxon>Bacillati</taxon>
        <taxon>Actinomycetota</taxon>
        <taxon>Actinomycetes</taxon>
        <taxon>Propionibacteriales</taxon>
        <taxon>Nocardioidaceae</taxon>
        <taxon>environmental samples</taxon>
    </lineage>
</organism>
<dbReference type="PANTHER" id="PTHR30222:SF17">
    <property type="entry name" value="SPERMIDINE_PUTRESCINE-BINDING PERIPLASMIC PROTEIN"/>
    <property type="match status" value="1"/>
</dbReference>
<evidence type="ECO:0000256" key="5">
    <source>
        <dbReference type="SAM" id="SignalP"/>
    </source>
</evidence>
<proteinExistence type="predicted"/>
<protein>
    <recommendedName>
        <fullName evidence="7">Spermidine/putrescine import ABC transporter substrate-binding protein PotD</fullName>
    </recommendedName>
</protein>
<comment type="subcellular location">
    <subcellularLocation>
        <location evidence="1">Periplasm</location>
    </subcellularLocation>
</comment>
<dbReference type="GO" id="GO:0015846">
    <property type="term" value="P:polyamine transport"/>
    <property type="evidence" value="ECO:0007669"/>
    <property type="project" value="InterPro"/>
</dbReference>
<dbReference type="Pfam" id="PF13416">
    <property type="entry name" value="SBP_bac_8"/>
    <property type="match status" value="1"/>
</dbReference>
<dbReference type="InterPro" id="IPR006059">
    <property type="entry name" value="SBP"/>
</dbReference>
<keyword evidence="3 5" id="KW-0732">Signal</keyword>
<name>A0A6J4LBT6_9ACTN</name>
<evidence type="ECO:0000256" key="4">
    <source>
        <dbReference type="ARBA" id="ARBA00022764"/>
    </source>
</evidence>
<feature type="chain" id="PRO_5039679990" description="Spermidine/putrescine import ABC transporter substrate-binding protein PotD" evidence="5">
    <location>
        <begin position="23"/>
        <end position="375"/>
    </location>
</feature>
<gene>
    <name evidence="6" type="ORF">AVDCRST_MAG36-833</name>
</gene>
<dbReference type="PRINTS" id="PR00909">
    <property type="entry name" value="SPERMDNBNDNG"/>
</dbReference>
<dbReference type="SUPFAM" id="SSF53850">
    <property type="entry name" value="Periplasmic binding protein-like II"/>
    <property type="match status" value="1"/>
</dbReference>
<feature type="signal peptide" evidence="5">
    <location>
        <begin position="1"/>
        <end position="22"/>
    </location>
</feature>
<accession>A0A6J4LBT6</accession>
<evidence type="ECO:0000313" key="6">
    <source>
        <dbReference type="EMBL" id="CAA9329270.1"/>
    </source>
</evidence>
<evidence type="ECO:0000256" key="3">
    <source>
        <dbReference type="ARBA" id="ARBA00022729"/>
    </source>
</evidence>
<evidence type="ECO:0000256" key="2">
    <source>
        <dbReference type="ARBA" id="ARBA00022448"/>
    </source>
</evidence>
<dbReference type="Gene3D" id="3.40.190.10">
    <property type="entry name" value="Periplasmic binding protein-like II"/>
    <property type="match status" value="2"/>
</dbReference>
<reference evidence="6" key="1">
    <citation type="submission" date="2020-02" db="EMBL/GenBank/DDBJ databases">
        <authorList>
            <person name="Meier V. D."/>
        </authorList>
    </citation>
    <scope>NUCLEOTIDE SEQUENCE</scope>
    <source>
        <strain evidence="6">AVDCRST_MAG36</strain>
    </source>
</reference>
<dbReference type="AlphaFoldDB" id="A0A6J4LBT6"/>
<dbReference type="PROSITE" id="PS51257">
    <property type="entry name" value="PROKAR_LIPOPROTEIN"/>
    <property type="match status" value="1"/>
</dbReference>
<dbReference type="GO" id="GO:0042597">
    <property type="term" value="C:periplasmic space"/>
    <property type="evidence" value="ECO:0007669"/>
    <property type="project" value="UniProtKB-SubCell"/>
</dbReference>
<evidence type="ECO:0008006" key="7">
    <source>
        <dbReference type="Google" id="ProtNLM"/>
    </source>
</evidence>
<dbReference type="EMBL" id="CADCUH010000049">
    <property type="protein sequence ID" value="CAA9329270.1"/>
    <property type="molecule type" value="Genomic_DNA"/>
</dbReference>
<dbReference type="PANTHER" id="PTHR30222">
    <property type="entry name" value="SPERMIDINE/PUTRESCINE-BINDING PERIPLASMIC PROTEIN"/>
    <property type="match status" value="1"/>
</dbReference>
<sequence length="375" mass="40894">MTRAPRPRPVAAVTVIAALVLAACGSGEEATTADASGFPESAAAEDDDGGLKLLEWEGYQDKMFHPSFAKDFADNELQYQYASAGSEFFSKIQAGGAEVDIAHPCANWIADYVREDLVAPIDVERLSNWEDVDKQQAELGKIDGKYYYVPWDWGYESLIVNTETVPGGKVPGSWADMWDPAYEGEISMENFGEGAVRMAALAMDLPYPDLDEAQLEQVKQKLVELGPNIRTLWDASTDLVQQMDSGDVSIGFGWNDQYAKIKDGGTPVTYINPTEGRTGWSCGFVVMKSTKHYDLALEYIDSALAPEACTAAINEYFLGCSNTAALEQADPATVKALELDRADVIASTHFAEPLTPEQRTSFNQIWSEVTAGYGG</sequence>
<dbReference type="InterPro" id="IPR001188">
    <property type="entry name" value="Sperm_putr-bd"/>
</dbReference>